<accession>A8RZ75</accession>
<reference evidence="1 2" key="2">
    <citation type="submission" date="2007-09" db="EMBL/GenBank/DDBJ databases">
        <title>Draft genome sequence of Clostridium bolteae (ATCC BAA-613).</title>
        <authorList>
            <person name="Sudarsanam P."/>
            <person name="Ley R."/>
            <person name="Guruge J."/>
            <person name="Turnbaugh P.J."/>
            <person name="Mahowald M."/>
            <person name="Liep D."/>
            <person name="Gordon J."/>
        </authorList>
    </citation>
    <scope>NUCLEOTIDE SEQUENCE [LARGE SCALE GENOMIC DNA]</scope>
    <source>
        <strain evidence="2">ATCC BAA-613 / DSM 15670 / CCUG 46953 / JCM 12243 / WAL 16351</strain>
    </source>
</reference>
<name>A8RZ75_ENTBW</name>
<evidence type="ECO:0000313" key="2">
    <source>
        <dbReference type="Proteomes" id="UP000005396"/>
    </source>
</evidence>
<dbReference type="EMBL" id="ABCC02000039">
    <property type="protein sequence ID" value="EDP14802.1"/>
    <property type="molecule type" value="Genomic_DNA"/>
</dbReference>
<proteinExistence type="predicted"/>
<gene>
    <name evidence="1" type="ORF">CLOBOL_05345</name>
</gene>
<dbReference type="Proteomes" id="UP000005396">
    <property type="component" value="Unassembled WGS sequence"/>
</dbReference>
<organism evidence="1 2">
    <name type="scientific">Enterocloster bolteae (strain ATCC BAA-613 / DSM 15670 / CCUG 46953 / JCM 12243 / WAL 16351)</name>
    <name type="common">Clostridium bolteae</name>
    <dbReference type="NCBI Taxonomy" id="411902"/>
    <lineage>
        <taxon>Bacteria</taxon>
        <taxon>Bacillati</taxon>
        <taxon>Bacillota</taxon>
        <taxon>Clostridia</taxon>
        <taxon>Lachnospirales</taxon>
        <taxon>Lachnospiraceae</taxon>
        <taxon>Enterocloster</taxon>
    </lineage>
</organism>
<dbReference type="HOGENOM" id="CLU_3326504_0_0_9"/>
<dbReference type="PaxDb" id="411902-CLOBOL_05345"/>
<comment type="caution">
    <text evidence="1">The sequence shown here is derived from an EMBL/GenBank/DDBJ whole genome shotgun (WGS) entry which is preliminary data.</text>
</comment>
<reference evidence="1 2" key="1">
    <citation type="submission" date="2007-08" db="EMBL/GenBank/DDBJ databases">
        <authorList>
            <person name="Fulton L."/>
            <person name="Clifton S."/>
            <person name="Fulton B."/>
            <person name="Xu J."/>
            <person name="Minx P."/>
            <person name="Pepin K.H."/>
            <person name="Johnson M."/>
            <person name="Thiruvilangam P."/>
            <person name="Bhonagiri V."/>
            <person name="Nash W.E."/>
            <person name="Mardis E.R."/>
            <person name="Wilson R.K."/>
        </authorList>
    </citation>
    <scope>NUCLEOTIDE SEQUENCE [LARGE SCALE GENOMIC DNA]</scope>
    <source>
        <strain evidence="2">ATCC BAA-613 / DSM 15670 / CCUG 46953 / JCM 12243 / WAL 16351</strain>
    </source>
</reference>
<dbReference type="AlphaFoldDB" id="A8RZ75"/>
<sequence>MCAMVHGTGICADRLVLRQVPYSKETAAMAASHSRICD</sequence>
<evidence type="ECO:0000313" key="1">
    <source>
        <dbReference type="EMBL" id="EDP14802.1"/>
    </source>
</evidence>
<protein>
    <submittedName>
        <fullName evidence="1">Uncharacterized protein</fullName>
    </submittedName>
</protein>